<evidence type="ECO:0000313" key="3">
    <source>
        <dbReference type="EnsemblPlants" id="QL09p032832:mrna"/>
    </source>
</evidence>
<sequence>MEAMARTFKQLWRSTNGFKIRNHKGQRVLFVFDNLGDVDRIWQNQPWSFDKHLVMLQRYNSDVSVRELIFKTTLFWVQVHDIPVRYMNRRVAEEICDIVGEVQKSVGAVDDDGGFFIRVQVLIDISLPLCRGRLITMENGEKVWVKFKYERLPNIYFWCGRLNYSDKNFELWIDSKGTLTPEQQQFDSTLKAARIHQQKDFNVVEALHAELEVKTNMDSISIISDPIKASINAPNLIEEVNGVVNSIPNQNPTSELFEIPIKGVDEGVTRFVYDTYFESRQNKEAEFNGDIPFHIQHATSAENQGARQAQNYSKVLGQYRRGEEILWEEEWGCSYEVT</sequence>
<dbReference type="InterPro" id="IPR040256">
    <property type="entry name" value="At4g02000-like"/>
</dbReference>
<dbReference type="PANTHER" id="PTHR31286:SF167">
    <property type="entry name" value="OS09G0268800 PROTEIN"/>
    <property type="match status" value="1"/>
</dbReference>
<dbReference type="Gramene" id="QL09p032832:mrna">
    <property type="protein sequence ID" value="QL09p032832:mrna"/>
    <property type="gene ID" value="QL09p032832"/>
</dbReference>
<evidence type="ECO:0000259" key="2">
    <source>
        <dbReference type="Pfam" id="PF14392"/>
    </source>
</evidence>
<reference evidence="3 4" key="1">
    <citation type="journal article" date="2016" name="G3 (Bethesda)">
        <title>First Draft Assembly and Annotation of the Genome of a California Endemic Oak Quercus lobata Nee (Fagaceae).</title>
        <authorList>
            <person name="Sork V.L."/>
            <person name="Fitz-Gibbon S.T."/>
            <person name="Puiu D."/>
            <person name="Crepeau M."/>
            <person name="Gugger P.F."/>
            <person name="Sherman R."/>
            <person name="Stevens K."/>
            <person name="Langley C.H."/>
            <person name="Pellegrini M."/>
            <person name="Salzberg S.L."/>
        </authorList>
    </citation>
    <scope>NUCLEOTIDE SEQUENCE [LARGE SCALE GENOMIC DNA]</scope>
    <source>
        <strain evidence="3 4">cv. SW786</strain>
    </source>
</reference>
<dbReference type="AlphaFoldDB" id="A0A7N2MIF1"/>
<reference evidence="3" key="2">
    <citation type="submission" date="2021-01" db="UniProtKB">
        <authorList>
            <consortium name="EnsemblPlants"/>
        </authorList>
    </citation>
    <scope>IDENTIFICATION</scope>
</reference>
<dbReference type="PANTHER" id="PTHR31286">
    <property type="entry name" value="GLYCINE-RICH CELL WALL STRUCTURAL PROTEIN 1.8-LIKE"/>
    <property type="match status" value="1"/>
</dbReference>
<dbReference type="InterPro" id="IPR025836">
    <property type="entry name" value="Zn_knuckle_CX2CX4HX4C"/>
</dbReference>
<dbReference type="EnsemblPlants" id="QL09p032832:mrna">
    <property type="protein sequence ID" value="QL09p032832:mrna"/>
    <property type="gene ID" value="QL09p032832"/>
</dbReference>
<evidence type="ECO:0000313" key="4">
    <source>
        <dbReference type="Proteomes" id="UP000594261"/>
    </source>
</evidence>
<organism evidence="3 4">
    <name type="scientific">Quercus lobata</name>
    <name type="common">Valley oak</name>
    <dbReference type="NCBI Taxonomy" id="97700"/>
    <lineage>
        <taxon>Eukaryota</taxon>
        <taxon>Viridiplantae</taxon>
        <taxon>Streptophyta</taxon>
        <taxon>Embryophyta</taxon>
        <taxon>Tracheophyta</taxon>
        <taxon>Spermatophyta</taxon>
        <taxon>Magnoliopsida</taxon>
        <taxon>eudicotyledons</taxon>
        <taxon>Gunneridae</taxon>
        <taxon>Pentapetalae</taxon>
        <taxon>rosids</taxon>
        <taxon>fabids</taxon>
        <taxon>Fagales</taxon>
        <taxon>Fagaceae</taxon>
        <taxon>Quercus</taxon>
    </lineage>
</organism>
<dbReference type="Pfam" id="PF14111">
    <property type="entry name" value="DUF4283"/>
    <property type="match status" value="1"/>
</dbReference>
<feature type="domain" description="Zinc knuckle CX2CX4HX4C" evidence="2">
    <location>
        <begin position="123"/>
        <end position="170"/>
    </location>
</feature>
<proteinExistence type="predicted"/>
<keyword evidence="4" id="KW-1185">Reference proteome</keyword>
<evidence type="ECO:0000259" key="1">
    <source>
        <dbReference type="Pfam" id="PF14111"/>
    </source>
</evidence>
<name>A0A7N2MIF1_QUELO</name>
<accession>A0A7N2MIF1</accession>
<dbReference type="InParanoid" id="A0A7N2MIF1"/>
<evidence type="ECO:0008006" key="5">
    <source>
        <dbReference type="Google" id="ProtNLM"/>
    </source>
</evidence>
<dbReference type="Pfam" id="PF14392">
    <property type="entry name" value="zf-CCHC_4"/>
    <property type="match status" value="1"/>
</dbReference>
<dbReference type="InterPro" id="IPR025558">
    <property type="entry name" value="DUF4283"/>
</dbReference>
<dbReference type="EMBL" id="LRBV02000009">
    <property type="status" value="NOT_ANNOTATED_CDS"/>
    <property type="molecule type" value="Genomic_DNA"/>
</dbReference>
<dbReference type="Proteomes" id="UP000594261">
    <property type="component" value="Chromosome 9"/>
</dbReference>
<protein>
    <recommendedName>
        <fullName evidence="5">DUF4283 domain-containing protein</fullName>
    </recommendedName>
</protein>
<feature type="domain" description="DUF4283" evidence="1">
    <location>
        <begin position="1"/>
        <end position="65"/>
    </location>
</feature>